<dbReference type="EMBL" id="APNK01000017">
    <property type="protein sequence ID" value="KEZ77123.1"/>
    <property type="molecule type" value="Genomic_DNA"/>
</dbReference>
<dbReference type="Pfam" id="PF06803">
    <property type="entry name" value="DUF1232"/>
    <property type="match status" value="1"/>
</dbReference>
<evidence type="ECO:0000256" key="4">
    <source>
        <dbReference type="ARBA" id="ARBA00023136"/>
    </source>
</evidence>
<evidence type="ECO:0000313" key="8">
    <source>
        <dbReference type="Proteomes" id="UP000028302"/>
    </source>
</evidence>
<dbReference type="OrthoDB" id="9804184at2"/>
<dbReference type="RefSeq" id="WP_084188902.1">
    <property type="nucleotide sequence ID" value="NZ_APNK01000017.1"/>
</dbReference>
<evidence type="ECO:0000259" key="6">
    <source>
        <dbReference type="Pfam" id="PF06803"/>
    </source>
</evidence>
<name>A0A084IK89_SALHC</name>
<dbReference type="AlphaFoldDB" id="A0A084IK89"/>
<feature type="domain" description="DUF1232" evidence="6">
    <location>
        <begin position="70"/>
        <end position="106"/>
    </location>
</feature>
<feature type="region of interest" description="Disordered" evidence="5">
    <location>
        <begin position="1"/>
        <end position="23"/>
    </location>
</feature>
<dbReference type="GO" id="GO:0012505">
    <property type="term" value="C:endomembrane system"/>
    <property type="evidence" value="ECO:0007669"/>
    <property type="project" value="UniProtKB-SubCell"/>
</dbReference>
<keyword evidence="8" id="KW-1185">Reference proteome</keyword>
<organism evidence="7 8">
    <name type="scientific">Salinisphaera hydrothermalis (strain C41B8)</name>
    <dbReference type="NCBI Taxonomy" id="1304275"/>
    <lineage>
        <taxon>Bacteria</taxon>
        <taxon>Pseudomonadati</taxon>
        <taxon>Pseudomonadota</taxon>
        <taxon>Gammaproteobacteria</taxon>
        <taxon>Salinisphaerales</taxon>
        <taxon>Salinisphaeraceae</taxon>
        <taxon>Salinisphaera</taxon>
    </lineage>
</organism>
<dbReference type="PIRSF" id="PIRSF031804">
    <property type="entry name" value="UCP031804"/>
    <property type="match status" value="1"/>
</dbReference>
<dbReference type="eggNOG" id="COG3339">
    <property type="taxonomic scope" value="Bacteria"/>
</dbReference>
<proteinExistence type="predicted"/>
<evidence type="ECO:0000313" key="7">
    <source>
        <dbReference type="EMBL" id="KEZ77123.1"/>
    </source>
</evidence>
<comment type="subcellular location">
    <subcellularLocation>
        <location evidence="1">Endomembrane system</location>
        <topology evidence="1">Multi-pass membrane protein</topology>
    </subcellularLocation>
</comment>
<dbReference type="STRING" id="1304275.C41B8_11753"/>
<evidence type="ECO:0000256" key="1">
    <source>
        <dbReference type="ARBA" id="ARBA00004127"/>
    </source>
</evidence>
<sequence>MAWFRSNRRDDPQANTPDTPEALRGYAGQYSETRFWTKISRVFKRAGYELLEKALWLHYAAQRPDTPGWAKATAYGALAYFILPFDAIPDWLFGYGYTDDLSALTLAVATISQYIDAGVRRRATRKLDDWFGRPEHRRPMQTVE</sequence>
<dbReference type="InterPro" id="IPR010652">
    <property type="entry name" value="DUF1232"/>
</dbReference>
<gene>
    <name evidence="7" type="ORF">C41B8_11753</name>
</gene>
<evidence type="ECO:0000256" key="3">
    <source>
        <dbReference type="ARBA" id="ARBA00022989"/>
    </source>
</evidence>
<protein>
    <recommendedName>
        <fullName evidence="6">DUF1232 domain-containing protein</fullName>
    </recommendedName>
</protein>
<dbReference type="InterPro" id="IPR016983">
    <property type="entry name" value="UCP031804"/>
</dbReference>
<comment type="caution">
    <text evidence="7">The sequence shown here is derived from an EMBL/GenBank/DDBJ whole genome shotgun (WGS) entry which is preliminary data.</text>
</comment>
<reference evidence="7 8" key="1">
    <citation type="submission" date="2013-03" db="EMBL/GenBank/DDBJ databases">
        <title>Salinisphaera hydrothermalis C41B8 Genome Sequencing.</title>
        <authorList>
            <person name="Li C."/>
            <person name="Lai Q."/>
            <person name="Shao Z."/>
        </authorList>
    </citation>
    <scope>NUCLEOTIDE SEQUENCE [LARGE SCALE GENOMIC DNA]</scope>
    <source>
        <strain evidence="7 8">C41B8</strain>
    </source>
</reference>
<accession>A0A084IK89</accession>
<dbReference type="Proteomes" id="UP000028302">
    <property type="component" value="Unassembled WGS sequence"/>
</dbReference>
<keyword evidence="4" id="KW-0472">Membrane</keyword>
<evidence type="ECO:0000256" key="5">
    <source>
        <dbReference type="SAM" id="MobiDB-lite"/>
    </source>
</evidence>
<keyword evidence="3" id="KW-1133">Transmembrane helix</keyword>
<evidence type="ECO:0000256" key="2">
    <source>
        <dbReference type="ARBA" id="ARBA00022692"/>
    </source>
</evidence>
<keyword evidence="2" id="KW-0812">Transmembrane</keyword>